<dbReference type="EMBL" id="LDJX01000001">
    <property type="protein sequence ID" value="KPM33785.1"/>
    <property type="molecule type" value="Genomic_DNA"/>
</dbReference>
<protein>
    <recommendedName>
        <fullName evidence="4">Copper resistance protein D domain-containing protein</fullName>
    </recommendedName>
</protein>
<gene>
    <name evidence="2" type="ORF">I595_691</name>
</gene>
<evidence type="ECO:0008006" key="4">
    <source>
        <dbReference type="Google" id="ProtNLM"/>
    </source>
</evidence>
<reference evidence="2 3" key="1">
    <citation type="submission" date="2015-09" db="EMBL/GenBank/DDBJ databases">
        <title>Genome sequence of the marine flavobacterium Croceitalea dokdonensis DOKDO 023 that contains proton- and sodium-pumping rhodopsins.</title>
        <authorList>
            <person name="Kwon S.-K."/>
            <person name="Lee H.K."/>
            <person name="Kwak M.-J."/>
            <person name="Kim J.F."/>
        </authorList>
    </citation>
    <scope>NUCLEOTIDE SEQUENCE [LARGE SCALE GENOMIC DNA]</scope>
    <source>
        <strain evidence="2 3">DOKDO 023</strain>
    </source>
</reference>
<name>A0A0P7B2R2_9FLAO</name>
<keyword evidence="1" id="KW-0472">Membrane</keyword>
<dbReference type="Proteomes" id="UP000050280">
    <property type="component" value="Unassembled WGS sequence"/>
</dbReference>
<keyword evidence="1" id="KW-1133">Transmembrane helix</keyword>
<accession>A0A0P7B2R2</accession>
<sequence length="142" mass="16413">MLTHLPLLFDFGTLVLIWLVQLVIYPSFGHYQVPNLKRWHTTYTLRVTFIVLPLLFGQLICTGYLIYQEYTLLLLLKMLGIIGAWALTFGIFVPLHGKVEGSGDQVIKTITKQLVIKNWWRTTLWTLAFILELLRQLIPGLS</sequence>
<feature type="transmembrane region" description="Helical" evidence="1">
    <location>
        <begin position="7"/>
        <end position="28"/>
    </location>
</feature>
<dbReference type="STRING" id="1300341.I595_691"/>
<evidence type="ECO:0000256" key="1">
    <source>
        <dbReference type="SAM" id="Phobius"/>
    </source>
</evidence>
<dbReference type="RefSeq" id="WP_054557917.1">
    <property type="nucleotide sequence ID" value="NZ_LDJX01000001.1"/>
</dbReference>
<feature type="transmembrane region" description="Helical" evidence="1">
    <location>
        <begin position="48"/>
        <end position="67"/>
    </location>
</feature>
<dbReference type="AlphaFoldDB" id="A0A0P7B2R2"/>
<feature type="transmembrane region" description="Helical" evidence="1">
    <location>
        <begin position="74"/>
        <end position="95"/>
    </location>
</feature>
<keyword evidence="1" id="KW-0812">Transmembrane</keyword>
<evidence type="ECO:0000313" key="3">
    <source>
        <dbReference type="Proteomes" id="UP000050280"/>
    </source>
</evidence>
<dbReference type="OrthoDB" id="883418at2"/>
<organism evidence="2 3">
    <name type="scientific">Croceitalea dokdonensis DOKDO 023</name>
    <dbReference type="NCBI Taxonomy" id="1300341"/>
    <lineage>
        <taxon>Bacteria</taxon>
        <taxon>Pseudomonadati</taxon>
        <taxon>Bacteroidota</taxon>
        <taxon>Flavobacteriia</taxon>
        <taxon>Flavobacteriales</taxon>
        <taxon>Flavobacteriaceae</taxon>
        <taxon>Croceitalea</taxon>
    </lineage>
</organism>
<comment type="caution">
    <text evidence="2">The sequence shown here is derived from an EMBL/GenBank/DDBJ whole genome shotgun (WGS) entry which is preliminary data.</text>
</comment>
<evidence type="ECO:0000313" key="2">
    <source>
        <dbReference type="EMBL" id="KPM33785.1"/>
    </source>
</evidence>
<keyword evidence="3" id="KW-1185">Reference proteome</keyword>
<proteinExistence type="predicted"/>